<organism evidence="2 3">
    <name type="scientific">Mycobacterium kiyosense</name>
    <dbReference type="NCBI Taxonomy" id="2871094"/>
    <lineage>
        <taxon>Bacteria</taxon>
        <taxon>Bacillati</taxon>
        <taxon>Actinomycetota</taxon>
        <taxon>Actinomycetes</taxon>
        <taxon>Mycobacteriales</taxon>
        <taxon>Mycobacteriaceae</taxon>
        <taxon>Mycobacterium</taxon>
    </lineage>
</organism>
<accession>A0A9P3UUN0</accession>
<dbReference type="Gene3D" id="3.50.50.60">
    <property type="entry name" value="FAD/NAD(P)-binding domain"/>
    <property type="match status" value="1"/>
</dbReference>
<dbReference type="EMBL" id="BRZI01000018">
    <property type="protein sequence ID" value="GLD30885.1"/>
    <property type="molecule type" value="Genomic_DNA"/>
</dbReference>
<name>A0A9P3UUN0_9MYCO</name>
<evidence type="ECO:0000313" key="2">
    <source>
        <dbReference type="EMBL" id="GLD30885.1"/>
    </source>
</evidence>
<proteinExistence type="predicted"/>
<sequence>MWLRQFGFEAPVEQQVDIDLMYASQLLWLPPGSIHETGLIVSPIPGRPTGAAMARVENDAVFLTAFGMCGNHPPADLDGVYRFIEGMVPPHLLAALRCGKPVGPVARYRFPCSRWRRYDRLRQLPDGLLVVGDAVCSFNPIYAQGMTVAALEALALRDCLSQGENDLPRRFFRAAVKPIGQAWQLAVGGDLNLPEVQGRPPVMTRLLNGYVDRVLGAAEVDAEALLQFVRVAWLVDSPVKLLRPSMIRRLVNTGRRAARSAVVLGEELPDGVGGVQGR</sequence>
<dbReference type="AlphaFoldDB" id="A0A9P3UUN0"/>
<dbReference type="InterPro" id="IPR036188">
    <property type="entry name" value="FAD/NAD-bd_sf"/>
</dbReference>
<evidence type="ECO:0000313" key="3">
    <source>
        <dbReference type="Proteomes" id="UP001064782"/>
    </source>
</evidence>
<dbReference type="Proteomes" id="UP001165663">
    <property type="component" value="Unassembled WGS sequence"/>
</dbReference>
<dbReference type="EMBL" id="BRXE01000007">
    <property type="protein sequence ID" value="GLB81928.1"/>
    <property type="molecule type" value="Genomic_DNA"/>
</dbReference>
<protein>
    <recommendedName>
        <fullName evidence="4">2-polyprenyl-6-methoxyphenol hydroxylase-like oxidoreductase</fullName>
    </recommendedName>
</protein>
<dbReference type="Proteomes" id="UP001064782">
    <property type="component" value="Unassembled WGS sequence"/>
</dbReference>
<comment type="caution">
    <text evidence="2">The sequence shown here is derived from an EMBL/GenBank/DDBJ whole genome shotgun (WGS) entry which is preliminary data.</text>
</comment>
<gene>
    <name evidence="2" type="ORF">Mkiyose1413_27680</name>
    <name evidence="1" type="ORF">SRL2020028_11840</name>
</gene>
<evidence type="ECO:0008006" key="4">
    <source>
        <dbReference type="Google" id="ProtNLM"/>
    </source>
</evidence>
<reference evidence="2" key="1">
    <citation type="submission" date="2022-08" db="EMBL/GenBank/DDBJ databases">
        <title>Mycobacterium kiyosense sp. nov., scotochromogenic slow-glowing species isolated from respiratory specimens.</title>
        <authorList>
            <person name="Fukano H."/>
            <person name="Kazumi Y."/>
            <person name="Sakagami N."/>
            <person name="Ato M."/>
            <person name="Mitarai S."/>
            <person name="Hoshino Y."/>
        </authorList>
    </citation>
    <scope>NUCLEOTIDE SEQUENCE</scope>
    <source>
        <strain evidence="2">1413</strain>
        <strain evidence="1">SRL2020-028</strain>
    </source>
</reference>
<keyword evidence="3" id="KW-1185">Reference proteome</keyword>
<dbReference type="SUPFAM" id="SSF51905">
    <property type="entry name" value="FAD/NAD(P)-binding domain"/>
    <property type="match status" value="1"/>
</dbReference>
<evidence type="ECO:0000313" key="1">
    <source>
        <dbReference type="EMBL" id="GLB81928.1"/>
    </source>
</evidence>